<proteinExistence type="predicted"/>
<evidence type="ECO:0000256" key="1">
    <source>
        <dbReference type="SAM" id="MobiDB-lite"/>
    </source>
</evidence>
<dbReference type="Proteomes" id="UP000007802">
    <property type="component" value="Unassembled WGS sequence"/>
</dbReference>
<dbReference type="EMBL" id="GG749440">
    <property type="protein sequence ID" value="KMW67940.1"/>
    <property type="molecule type" value="Genomic_DNA"/>
</dbReference>
<feature type="region of interest" description="Disordered" evidence="1">
    <location>
        <begin position="60"/>
        <end position="85"/>
    </location>
</feature>
<feature type="compositionally biased region" description="Basic and acidic residues" evidence="1">
    <location>
        <begin position="71"/>
        <end position="85"/>
    </location>
</feature>
<gene>
    <name evidence="2" type="ORF">BDDG_12456</name>
</gene>
<sequence>MDGDTRECWDHDFTMVWGLGKGKGKGKFPKGCFERIRQESQIVSSDSIGVYLSVPAWAAGNEGENEVGGGGERETRERGRQTDRQDTLQVFATAVGNLGRTKDDETRFRLGFF</sequence>
<accession>A0A0J9ERZ2</accession>
<evidence type="ECO:0000313" key="2">
    <source>
        <dbReference type="EMBL" id="KMW67940.1"/>
    </source>
</evidence>
<protein>
    <submittedName>
        <fullName evidence="2">Uncharacterized protein</fullName>
    </submittedName>
</protein>
<reference evidence="2" key="1">
    <citation type="submission" date="2010-03" db="EMBL/GenBank/DDBJ databases">
        <title>Annotation of Blastomyces dermatitidis strain ATCC 18188.</title>
        <authorList>
            <consortium name="The Broad Institute Genome Sequencing Platform"/>
            <consortium name="Broad Institute Genome Sequencing Center for Infectious Disease."/>
            <person name="Cuomo C."/>
            <person name="Klein B."/>
            <person name="Sullivan T."/>
            <person name="Heitman J."/>
            <person name="Young S."/>
            <person name="Zeng Q."/>
            <person name="Gargeya S."/>
            <person name="Alvarado L."/>
            <person name="Berlin A.M."/>
            <person name="Chapman S.B."/>
            <person name="Chen Z."/>
            <person name="Freedman E."/>
            <person name="Gellesch M."/>
            <person name="Goldberg J."/>
            <person name="Griggs A."/>
            <person name="Gujja S."/>
            <person name="Heilman E."/>
            <person name="Heiman D."/>
            <person name="Howarth C."/>
            <person name="Mehta T."/>
            <person name="Neiman D."/>
            <person name="Pearson M."/>
            <person name="Roberts A."/>
            <person name="Saif S."/>
            <person name="Shea T."/>
            <person name="Shenoy N."/>
            <person name="Sisk P."/>
            <person name="Stolte C."/>
            <person name="Sykes S."/>
            <person name="White J."/>
            <person name="Yandava C."/>
            <person name="Haas B."/>
            <person name="Nusbaum C."/>
            <person name="Birren B."/>
        </authorList>
    </citation>
    <scope>NUCLEOTIDE SEQUENCE</scope>
    <source>
        <strain evidence="2">ATCC 18188</strain>
    </source>
</reference>
<organism evidence="2">
    <name type="scientific">Ajellomyces dermatitidis (strain ATCC 18188 / CBS 674.68)</name>
    <name type="common">Blastomyces dermatitidis</name>
    <dbReference type="NCBI Taxonomy" id="653446"/>
    <lineage>
        <taxon>Eukaryota</taxon>
        <taxon>Fungi</taxon>
        <taxon>Dikarya</taxon>
        <taxon>Ascomycota</taxon>
        <taxon>Pezizomycotina</taxon>
        <taxon>Eurotiomycetes</taxon>
        <taxon>Eurotiomycetidae</taxon>
        <taxon>Onygenales</taxon>
        <taxon>Ajellomycetaceae</taxon>
        <taxon>Blastomyces</taxon>
    </lineage>
</organism>
<name>A0A0J9ERZ2_AJEDA</name>
<dbReference type="AlphaFoldDB" id="A0A0J9ERZ2"/>